<proteinExistence type="predicted"/>
<dbReference type="OrthoDB" id="359268at2"/>
<keyword evidence="2" id="KW-0285">Flavoprotein</keyword>
<reference evidence="7" key="1">
    <citation type="submission" date="2012-11" db="EMBL/GenBank/DDBJ databases">
        <authorList>
            <person name="Singh A."/>
            <person name="Pinnaka A.K."/>
            <person name="Vaidya B."/>
        </authorList>
    </citation>
    <scope>NUCLEOTIDE SEQUENCE [LARGE SCALE GENOMIC DNA]</scope>
    <source>
        <strain evidence="7">AK23</strain>
    </source>
</reference>
<evidence type="ECO:0000256" key="3">
    <source>
        <dbReference type="ARBA" id="ARBA00022643"/>
    </source>
</evidence>
<dbReference type="Proteomes" id="UP000019464">
    <property type="component" value="Unassembled WGS sequence"/>
</dbReference>
<comment type="caution">
    <text evidence="6">The sequence shown here is derived from an EMBL/GenBank/DDBJ whole genome shotgun (WGS) entry which is preliminary data.</text>
</comment>
<keyword evidence="4" id="KW-0249">Electron transport</keyword>
<evidence type="ECO:0000256" key="4">
    <source>
        <dbReference type="ARBA" id="ARBA00022982"/>
    </source>
</evidence>
<dbReference type="InterPro" id="IPR001094">
    <property type="entry name" value="Flavdoxin-like"/>
</dbReference>
<dbReference type="PANTHER" id="PTHR19384">
    <property type="entry name" value="NITRIC OXIDE SYNTHASE-RELATED"/>
    <property type="match status" value="1"/>
</dbReference>
<dbReference type="NCBIfam" id="NF005989">
    <property type="entry name" value="PRK08105.1"/>
    <property type="match status" value="1"/>
</dbReference>
<evidence type="ECO:0000313" key="7">
    <source>
        <dbReference type="Proteomes" id="UP000019464"/>
    </source>
</evidence>
<dbReference type="GO" id="GO:0016491">
    <property type="term" value="F:oxidoreductase activity"/>
    <property type="evidence" value="ECO:0007669"/>
    <property type="project" value="TreeGrafter"/>
</dbReference>
<dbReference type="RefSeq" id="WP_036511323.1">
    <property type="nucleotide sequence ID" value="NZ_AONB01000011.1"/>
</dbReference>
<dbReference type="GO" id="GO:0010181">
    <property type="term" value="F:FMN binding"/>
    <property type="evidence" value="ECO:0007669"/>
    <property type="project" value="InterPro"/>
</dbReference>
<organism evidence="6 7">
    <name type="scientific">Nitrincola nitratireducens</name>
    <dbReference type="NCBI Taxonomy" id="1229521"/>
    <lineage>
        <taxon>Bacteria</taxon>
        <taxon>Pseudomonadati</taxon>
        <taxon>Pseudomonadota</taxon>
        <taxon>Gammaproteobacteria</taxon>
        <taxon>Oceanospirillales</taxon>
        <taxon>Oceanospirillaceae</taxon>
        <taxon>Nitrincola</taxon>
    </lineage>
</organism>
<name>W9UTY3_9GAMM</name>
<accession>W9UTY3</accession>
<gene>
    <name evidence="6" type="ORF">D791_02298</name>
</gene>
<dbReference type="InterPro" id="IPR008254">
    <property type="entry name" value="Flavodoxin/NO_synth"/>
</dbReference>
<reference evidence="6 7" key="2">
    <citation type="journal article" date="2015" name="Syst. Appl. Microbiol.">
        <title>Nitrincola nitratireducens sp. nov. isolated from a haloalkaline crater lake.</title>
        <authorList>
            <person name="Singh A."/>
            <person name="Vaidya B."/>
            <person name="Tanuku N.R."/>
            <person name="Pinnaka A.K."/>
        </authorList>
    </citation>
    <scope>NUCLEOTIDE SEQUENCE [LARGE SCALE GENOMIC DNA]</scope>
    <source>
        <strain evidence="6 7">AK23</strain>
    </source>
</reference>
<comment type="cofactor">
    <cofactor evidence="1">
        <name>FMN</name>
        <dbReference type="ChEBI" id="CHEBI:58210"/>
    </cofactor>
</comment>
<dbReference type="PRINTS" id="PR00369">
    <property type="entry name" value="FLAVODOXIN"/>
</dbReference>
<dbReference type="Pfam" id="PF00258">
    <property type="entry name" value="Flavodoxin_1"/>
    <property type="match status" value="1"/>
</dbReference>
<keyword evidence="3" id="KW-0288">FMN</keyword>
<dbReference type="AlphaFoldDB" id="W9UTY3"/>
<dbReference type="GO" id="GO:0050660">
    <property type="term" value="F:flavin adenine dinucleotide binding"/>
    <property type="evidence" value="ECO:0007669"/>
    <property type="project" value="TreeGrafter"/>
</dbReference>
<dbReference type="PANTHER" id="PTHR19384:SF128">
    <property type="entry name" value="NADPH OXIDOREDUCTASE A"/>
    <property type="match status" value="1"/>
</dbReference>
<dbReference type="Gene3D" id="3.40.50.360">
    <property type="match status" value="1"/>
</dbReference>
<feature type="domain" description="Flavodoxin-like" evidence="5">
    <location>
        <begin position="4"/>
        <end position="145"/>
    </location>
</feature>
<evidence type="ECO:0000256" key="1">
    <source>
        <dbReference type="ARBA" id="ARBA00001917"/>
    </source>
</evidence>
<dbReference type="STRING" id="1229521.D791_02298"/>
<dbReference type="PROSITE" id="PS50902">
    <property type="entry name" value="FLAVODOXIN_LIKE"/>
    <property type="match status" value="1"/>
</dbReference>
<dbReference type="GO" id="GO:0005829">
    <property type="term" value="C:cytosol"/>
    <property type="evidence" value="ECO:0007669"/>
    <property type="project" value="TreeGrafter"/>
</dbReference>
<keyword evidence="4" id="KW-0813">Transport</keyword>
<sequence>MTKVVCLVGSVYGNSTSVAEECAEFLRGQGHESEVFSSFDLAELRQDLEAVWLVCTSTTGQGELPDNIYPFYQSLKDEFPLMPDRKYGVIALGDSSYDSFADAGRMLDELLQELQAKRLGDVLFIDACETADPEGVALDWVKEWVKHLS</sequence>
<evidence type="ECO:0000259" key="5">
    <source>
        <dbReference type="PROSITE" id="PS50902"/>
    </source>
</evidence>
<evidence type="ECO:0000313" key="6">
    <source>
        <dbReference type="EMBL" id="EXJ10693.1"/>
    </source>
</evidence>
<dbReference type="EMBL" id="AONB01000011">
    <property type="protein sequence ID" value="EXJ10693.1"/>
    <property type="molecule type" value="Genomic_DNA"/>
</dbReference>
<dbReference type="SUPFAM" id="SSF52218">
    <property type="entry name" value="Flavoproteins"/>
    <property type="match status" value="1"/>
</dbReference>
<dbReference type="PATRIC" id="fig|1229521.3.peg.2331"/>
<keyword evidence="7" id="KW-1185">Reference proteome</keyword>
<dbReference type="InterPro" id="IPR029039">
    <property type="entry name" value="Flavoprotein-like_sf"/>
</dbReference>
<protein>
    <recommendedName>
        <fullName evidence="5">Flavodoxin-like domain-containing protein</fullName>
    </recommendedName>
</protein>
<evidence type="ECO:0000256" key="2">
    <source>
        <dbReference type="ARBA" id="ARBA00022630"/>
    </source>
</evidence>